<dbReference type="OrthoDB" id="9807509at2"/>
<evidence type="ECO:0000256" key="2">
    <source>
        <dbReference type="ARBA" id="ARBA00022723"/>
    </source>
</evidence>
<protein>
    <submittedName>
        <fullName evidence="4">Putative damage-inducible protein DinB</fullName>
    </submittedName>
</protein>
<comment type="similarity">
    <text evidence="1">Belongs to the DinB family.</text>
</comment>
<dbReference type="GO" id="GO:0046872">
    <property type="term" value="F:metal ion binding"/>
    <property type="evidence" value="ECO:0007669"/>
    <property type="project" value="UniProtKB-KW"/>
</dbReference>
<dbReference type="Pfam" id="PF05163">
    <property type="entry name" value="DinB"/>
    <property type="match status" value="1"/>
</dbReference>
<dbReference type="AlphaFoldDB" id="A0A328Z4L4"/>
<evidence type="ECO:0000256" key="1">
    <source>
        <dbReference type="ARBA" id="ARBA00008635"/>
    </source>
</evidence>
<feature type="binding site" evidence="3">
    <location>
        <position position="134"/>
    </location>
    <ligand>
        <name>a divalent metal cation</name>
        <dbReference type="ChEBI" id="CHEBI:60240"/>
    </ligand>
</feature>
<dbReference type="Proteomes" id="UP000248856">
    <property type="component" value="Unassembled WGS sequence"/>
</dbReference>
<name>A0A328Z4L4_9BURK</name>
<dbReference type="PANTHER" id="PTHR37302">
    <property type="entry name" value="SLR1116 PROTEIN"/>
    <property type="match status" value="1"/>
</dbReference>
<keyword evidence="2 3" id="KW-0479">Metal-binding</keyword>
<reference evidence="4 5" key="1">
    <citation type="submission" date="2018-06" db="EMBL/GenBank/DDBJ databases">
        <title>Genomic Encyclopedia of Archaeal and Bacterial Type Strains, Phase II (KMG-II): from individual species to whole genera.</title>
        <authorList>
            <person name="Goeker M."/>
        </authorList>
    </citation>
    <scope>NUCLEOTIDE SEQUENCE [LARGE SCALE GENOMIC DNA]</scope>
    <source>
        <strain evidence="4 5">CFPB 3232</strain>
    </source>
</reference>
<accession>A0A328Z4L4</accession>
<dbReference type="Gene3D" id="1.20.120.450">
    <property type="entry name" value="dinb family like domain"/>
    <property type="match status" value="1"/>
</dbReference>
<gene>
    <name evidence="4" type="ORF">AX018_102114</name>
</gene>
<dbReference type="RefSeq" id="WP_111877510.1">
    <property type="nucleotide sequence ID" value="NZ_CBCSGC010000014.1"/>
</dbReference>
<dbReference type="PANTHER" id="PTHR37302:SF1">
    <property type="entry name" value="PROTEIN DINB"/>
    <property type="match status" value="1"/>
</dbReference>
<proteinExistence type="inferred from homology"/>
<feature type="binding site" evidence="3">
    <location>
        <position position="46"/>
    </location>
    <ligand>
        <name>a divalent metal cation</name>
        <dbReference type="ChEBI" id="CHEBI:60240"/>
    </ligand>
</feature>
<dbReference type="InterPro" id="IPR034660">
    <property type="entry name" value="DinB/YfiT-like"/>
</dbReference>
<comment type="caution">
    <text evidence="4">The sequence shown here is derived from an EMBL/GenBank/DDBJ whole genome shotgun (WGS) entry which is preliminary data.</text>
</comment>
<sequence length="174" mass="19253">MTAAAIFSSMLRYQAWAHDAFLRALEDIDDPGQAEARHAALRVLNHCLVVNLIFKGHLTGVPHGFAANNTPDTPTPQTLRTALAALDGWYLEFVATVPDSQLAESIAFTFTDGDKGCMTRQEMLLHVVTHGTYHRGEVGRILKQIQVAPPWDTFAVHLHQDDPVRRLHRPSAPA</sequence>
<organism evidence="4 5">
    <name type="scientific">Paracidovorax anthurii</name>
    <dbReference type="NCBI Taxonomy" id="78229"/>
    <lineage>
        <taxon>Bacteria</taxon>
        <taxon>Pseudomonadati</taxon>
        <taxon>Pseudomonadota</taxon>
        <taxon>Betaproteobacteria</taxon>
        <taxon>Burkholderiales</taxon>
        <taxon>Comamonadaceae</taxon>
        <taxon>Paracidovorax</taxon>
    </lineage>
</organism>
<evidence type="ECO:0000256" key="3">
    <source>
        <dbReference type="PIRSR" id="PIRSR607837-1"/>
    </source>
</evidence>
<dbReference type="EMBL" id="QLTA01000021">
    <property type="protein sequence ID" value="RAR80998.1"/>
    <property type="molecule type" value="Genomic_DNA"/>
</dbReference>
<keyword evidence="5" id="KW-1185">Reference proteome</keyword>
<evidence type="ECO:0000313" key="4">
    <source>
        <dbReference type="EMBL" id="RAR80998.1"/>
    </source>
</evidence>
<evidence type="ECO:0000313" key="5">
    <source>
        <dbReference type="Proteomes" id="UP000248856"/>
    </source>
</evidence>
<dbReference type="SUPFAM" id="SSF109854">
    <property type="entry name" value="DinB/YfiT-like putative metalloenzymes"/>
    <property type="match status" value="1"/>
</dbReference>
<feature type="binding site" evidence="3">
    <location>
        <position position="130"/>
    </location>
    <ligand>
        <name>a divalent metal cation</name>
        <dbReference type="ChEBI" id="CHEBI:60240"/>
    </ligand>
</feature>
<dbReference type="InterPro" id="IPR007837">
    <property type="entry name" value="DinB"/>
</dbReference>